<feature type="transmembrane region" description="Helical" evidence="7">
    <location>
        <begin position="16"/>
        <end position="34"/>
    </location>
</feature>
<feature type="transmembrane region" description="Helical" evidence="7">
    <location>
        <begin position="70"/>
        <end position="95"/>
    </location>
</feature>
<dbReference type="Proteomes" id="UP000253728">
    <property type="component" value="Unassembled WGS sequence"/>
</dbReference>
<evidence type="ECO:0000256" key="5">
    <source>
        <dbReference type="ARBA" id="ARBA00022989"/>
    </source>
</evidence>
<comment type="subcellular location">
    <subcellularLocation>
        <location evidence="1">Cell membrane</location>
        <topology evidence="1">Multi-pass membrane protein</topology>
    </subcellularLocation>
</comment>
<dbReference type="InterPro" id="IPR051907">
    <property type="entry name" value="DoxX-like_oxidoreductase"/>
</dbReference>
<dbReference type="Pfam" id="PF07681">
    <property type="entry name" value="DoxX"/>
    <property type="match status" value="1"/>
</dbReference>
<keyword evidence="5 7" id="KW-1133">Transmembrane helix</keyword>
<dbReference type="EMBL" id="UFSP01000002">
    <property type="protein sequence ID" value="SSZ29630.1"/>
    <property type="molecule type" value="Genomic_DNA"/>
</dbReference>
<evidence type="ECO:0000256" key="1">
    <source>
        <dbReference type="ARBA" id="ARBA00004651"/>
    </source>
</evidence>
<proteinExistence type="inferred from homology"/>
<evidence type="ECO:0000313" key="9">
    <source>
        <dbReference type="Proteomes" id="UP000253728"/>
    </source>
</evidence>
<dbReference type="GO" id="GO:0005886">
    <property type="term" value="C:plasma membrane"/>
    <property type="evidence" value="ECO:0007669"/>
    <property type="project" value="UniProtKB-SubCell"/>
</dbReference>
<feature type="transmembrane region" description="Helical" evidence="7">
    <location>
        <begin position="107"/>
        <end position="128"/>
    </location>
</feature>
<dbReference type="GeneID" id="49635999"/>
<dbReference type="PANTHER" id="PTHR33452:SF1">
    <property type="entry name" value="INNER MEMBRANE PROTEIN YPHA-RELATED"/>
    <property type="match status" value="1"/>
</dbReference>
<sequence>MTILIKFNQVVDMPELAKFILRVGFAVLFLLHGLHKMQTGVDFVGSKFVEFGLSASFAYLAYIAEVVAPILMILGIFTRLAAFFAASGAVVIMILMHSNDFFSLTNVGAWSVESIATFFFGFVVVMLLGSGKYALKAD</sequence>
<gene>
    <name evidence="8" type="ORF">NCTC5908_01436</name>
</gene>
<evidence type="ECO:0000256" key="7">
    <source>
        <dbReference type="SAM" id="Phobius"/>
    </source>
</evidence>
<evidence type="ECO:0000256" key="4">
    <source>
        <dbReference type="ARBA" id="ARBA00022692"/>
    </source>
</evidence>
<evidence type="ECO:0000256" key="2">
    <source>
        <dbReference type="ARBA" id="ARBA00006679"/>
    </source>
</evidence>
<evidence type="ECO:0000313" key="8">
    <source>
        <dbReference type="EMBL" id="SSZ29630.1"/>
    </source>
</evidence>
<keyword evidence="6 7" id="KW-0472">Membrane</keyword>
<name>A0A336N6Y7_AGGAP</name>
<dbReference type="OMA" id="FTGGGKY"/>
<dbReference type="PANTHER" id="PTHR33452">
    <property type="entry name" value="OXIDOREDUCTASE CATD-RELATED"/>
    <property type="match status" value="1"/>
</dbReference>
<organism evidence="8 9">
    <name type="scientific">Aggregatibacter aphrophilus</name>
    <name type="common">Haemophilus aphrophilus</name>
    <dbReference type="NCBI Taxonomy" id="732"/>
    <lineage>
        <taxon>Bacteria</taxon>
        <taxon>Pseudomonadati</taxon>
        <taxon>Pseudomonadota</taxon>
        <taxon>Gammaproteobacteria</taxon>
        <taxon>Pasteurellales</taxon>
        <taxon>Pasteurellaceae</taxon>
        <taxon>Aggregatibacter</taxon>
    </lineage>
</organism>
<dbReference type="RefSeq" id="WP_005700491.1">
    <property type="nucleotide sequence ID" value="NZ_CAUTUO010000002.1"/>
</dbReference>
<accession>A0A336N6Y7</accession>
<evidence type="ECO:0000256" key="6">
    <source>
        <dbReference type="ARBA" id="ARBA00023136"/>
    </source>
</evidence>
<reference evidence="8 9" key="1">
    <citation type="submission" date="2018-06" db="EMBL/GenBank/DDBJ databases">
        <authorList>
            <consortium name="Pathogen Informatics"/>
            <person name="Doyle S."/>
        </authorList>
    </citation>
    <scope>NUCLEOTIDE SEQUENCE [LARGE SCALE GENOMIC DNA]</scope>
    <source>
        <strain evidence="8 9">NCTC5908</strain>
    </source>
</reference>
<keyword evidence="3" id="KW-1003">Cell membrane</keyword>
<protein>
    <submittedName>
        <fullName evidence="8">DoxX</fullName>
    </submittedName>
</protein>
<dbReference type="AlphaFoldDB" id="A0A336N6Y7"/>
<comment type="similarity">
    <text evidence="2">Belongs to the DoxX family.</text>
</comment>
<evidence type="ECO:0000256" key="3">
    <source>
        <dbReference type="ARBA" id="ARBA00022475"/>
    </source>
</evidence>
<dbReference type="InterPro" id="IPR032808">
    <property type="entry name" value="DoxX"/>
</dbReference>
<keyword evidence="4 7" id="KW-0812">Transmembrane</keyword>